<dbReference type="AlphaFoldDB" id="A0A087SUZ1"/>
<organism evidence="1 2">
    <name type="scientific">Stegodyphus mimosarum</name>
    <name type="common">African social velvet spider</name>
    <dbReference type="NCBI Taxonomy" id="407821"/>
    <lineage>
        <taxon>Eukaryota</taxon>
        <taxon>Metazoa</taxon>
        <taxon>Ecdysozoa</taxon>
        <taxon>Arthropoda</taxon>
        <taxon>Chelicerata</taxon>
        <taxon>Arachnida</taxon>
        <taxon>Araneae</taxon>
        <taxon>Araneomorphae</taxon>
        <taxon>Entelegynae</taxon>
        <taxon>Eresoidea</taxon>
        <taxon>Eresidae</taxon>
        <taxon>Stegodyphus</taxon>
    </lineage>
</organism>
<dbReference type="Gene3D" id="1.20.1270.60">
    <property type="entry name" value="Arfaptin homology (AH) domain/BAR domain"/>
    <property type="match status" value="1"/>
</dbReference>
<evidence type="ECO:0000313" key="1">
    <source>
        <dbReference type="EMBL" id="KFM56680.1"/>
    </source>
</evidence>
<name>A0A087SUZ1_STEMI</name>
<dbReference type="InterPro" id="IPR027267">
    <property type="entry name" value="AH/BAR_dom_sf"/>
</dbReference>
<keyword evidence="2" id="KW-1185">Reference proteome</keyword>
<gene>
    <name evidence="1" type="ORF">X975_17481</name>
</gene>
<accession>A0A087SUZ1</accession>
<dbReference type="EMBL" id="KK112077">
    <property type="protein sequence ID" value="KFM56680.1"/>
    <property type="molecule type" value="Genomic_DNA"/>
</dbReference>
<dbReference type="Proteomes" id="UP000054359">
    <property type="component" value="Unassembled WGS sequence"/>
</dbReference>
<reference evidence="1 2" key="1">
    <citation type="submission" date="2013-11" db="EMBL/GenBank/DDBJ databases">
        <title>Genome sequencing of Stegodyphus mimosarum.</title>
        <authorList>
            <person name="Bechsgaard J."/>
        </authorList>
    </citation>
    <scope>NUCLEOTIDE SEQUENCE [LARGE SCALE GENOMIC DNA]</scope>
</reference>
<dbReference type="OrthoDB" id="10070851at2759"/>
<sequence length="34" mass="3926">MPGLEKIHLEDALEDNPQTRSMVSLFERDAELLK</sequence>
<feature type="non-terminal residue" evidence="1">
    <location>
        <position position="34"/>
    </location>
</feature>
<proteinExistence type="predicted"/>
<protein>
    <submittedName>
        <fullName evidence="1">Uncharacterized protein</fullName>
    </submittedName>
</protein>
<evidence type="ECO:0000313" key="2">
    <source>
        <dbReference type="Proteomes" id="UP000054359"/>
    </source>
</evidence>